<evidence type="ECO:0000256" key="1">
    <source>
        <dbReference type="SAM" id="SignalP"/>
    </source>
</evidence>
<keyword evidence="3" id="KW-1185">Reference proteome</keyword>
<gene>
    <name evidence="2" type="ORF">BXYJ_LOCUS21</name>
</gene>
<accession>A0A7I8XHJ1</accession>
<dbReference type="SMR" id="A0A7I8XHJ1"/>
<reference evidence="2" key="1">
    <citation type="submission" date="2020-09" db="EMBL/GenBank/DDBJ databases">
        <authorList>
            <person name="Kikuchi T."/>
        </authorList>
    </citation>
    <scope>NUCLEOTIDE SEQUENCE</scope>
    <source>
        <strain evidence="2">Ka4C1</strain>
    </source>
</reference>
<sequence length="102" mass="11948">MKTHIVVALAIVGLVLCITHPYEKFYDKLNNNQKTQLVQIIKDAKNKPKEQVINELDQFIHTLPANLQDLLKKPADIDDMFNDILEKHKNEFNFDFDKLKDQ</sequence>
<keyword evidence="1" id="KW-0732">Signal</keyword>
<name>A0A7I8XHJ1_BURXY</name>
<proteinExistence type="predicted"/>
<dbReference type="EMBL" id="CAJFDI010000001">
    <property type="protein sequence ID" value="CAD5207630.1"/>
    <property type="molecule type" value="Genomic_DNA"/>
</dbReference>
<comment type="caution">
    <text evidence="2">The sequence shown here is derived from an EMBL/GenBank/DDBJ whole genome shotgun (WGS) entry which is preliminary data.</text>
</comment>
<feature type="chain" id="PRO_5035385096" evidence="1">
    <location>
        <begin position="18"/>
        <end position="102"/>
    </location>
</feature>
<feature type="signal peptide" evidence="1">
    <location>
        <begin position="1"/>
        <end position="17"/>
    </location>
</feature>
<dbReference type="Proteomes" id="UP000659654">
    <property type="component" value="Unassembled WGS sequence"/>
</dbReference>
<evidence type="ECO:0000313" key="3">
    <source>
        <dbReference type="Proteomes" id="UP000659654"/>
    </source>
</evidence>
<protein>
    <submittedName>
        <fullName evidence="2">(pine wood nematode) hypothetical protein</fullName>
    </submittedName>
</protein>
<dbReference type="Proteomes" id="UP000582659">
    <property type="component" value="Unassembled WGS sequence"/>
</dbReference>
<dbReference type="EMBL" id="CAJFCV020000001">
    <property type="protein sequence ID" value="CAG9078836.1"/>
    <property type="molecule type" value="Genomic_DNA"/>
</dbReference>
<dbReference type="AlphaFoldDB" id="A0A7I8XHJ1"/>
<evidence type="ECO:0000313" key="2">
    <source>
        <dbReference type="EMBL" id="CAD5207630.1"/>
    </source>
</evidence>
<organism evidence="2 3">
    <name type="scientific">Bursaphelenchus xylophilus</name>
    <name type="common">Pinewood nematode worm</name>
    <name type="synonym">Aphelenchoides xylophilus</name>
    <dbReference type="NCBI Taxonomy" id="6326"/>
    <lineage>
        <taxon>Eukaryota</taxon>
        <taxon>Metazoa</taxon>
        <taxon>Ecdysozoa</taxon>
        <taxon>Nematoda</taxon>
        <taxon>Chromadorea</taxon>
        <taxon>Rhabditida</taxon>
        <taxon>Tylenchina</taxon>
        <taxon>Tylenchomorpha</taxon>
        <taxon>Aphelenchoidea</taxon>
        <taxon>Aphelenchoididae</taxon>
        <taxon>Bursaphelenchus</taxon>
    </lineage>
</organism>